<accession>A0A1J1LJJ2</accession>
<dbReference type="AlphaFoldDB" id="A0A1J1LJJ2"/>
<dbReference type="EMBL" id="CZDF01000132">
    <property type="protein sequence ID" value="CUR31745.1"/>
    <property type="molecule type" value="Genomic_DNA"/>
</dbReference>
<evidence type="ECO:0000313" key="2">
    <source>
        <dbReference type="Proteomes" id="UP000184315"/>
    </source>
</evidence>
<keyword evidence="2" id="KW-1185">Reference proteome</keyword>
<sequence length="134" mass="14523">MKMDWNWKLGNFAIAGLMGLATVGLVFVEAIFSPVSAAQSLSCTGRMNNGWTYSAQFLDGRFTQIRWERSGQPPQVSTLKFLSNNDKGQPIYKGSLMAAVTVTLVDLSGGNVQPGSQISVGVEEWGWSRGNCSL</sequence>
<protein>
    <submittedName>
        <fullName evidence="1">Similarity</fullName>
    </submittedName>
</protein>
<name>A0A1J1LJJ2_9CYAN</name>
<reference evidence="2" key="1">
    <citation type="submission" date="2015-10" db="EMBL/GenBank/DDBJ databases">
        <authorList>
            <person name="Regsiter A."/>
            <person name="william w."/>
        </authorList>
    </citation>
    <scope>NUCLEOTIDE SEQUENCE [LARGE SCALE GENOMIC DNA]</scope>
</reference>
<proteinExistence type="predicted"/>
<dbReference type="RefSeq" id="WP_222425217.1">
    <property type="nucleotide sequence ID" value="NZ_LN889782.1"/>
</dbReference>
<organism evidence="1 2">
    <name type="scientific">Planktothrix tepida PCC 9214</name>
    <dbReference type="NCBI Taxonomy" id="671072"/>
    <lineage>
        <taxon>Bacteria</taxon>
        <taxon>Bacillati</taxon>
        <taxon>Cyanobacteriota</taxon>
        <taxon>Cyanophyceae</taxon>
        <taxon>Oscillatoriophycideae</taxon>
        <taxon>Oscillatoriales</taxon>
        <taxon>Microcoleaceae</taxon>
        <taxon>Planktothrix</taxon>
    </lineage>
</organism>
<dbReference type="Proteomes" id="UP000184315">
    <property type="component" value="Unassembled WGS sequence"/>
</dbReference>
<gene>
    <name evidence="1" type="ORF">PL9214291338</name>
</gene>
<evidence type="ECO:0000313" key="1">
    <source>
        <dbReference type="EMBL" id="CUR31745.1"/>
    </source>
</evidence>